<reference evidence="2" key="1">
    <citation type="submission" date="2017-12" db="EMBL/GenBank/DDBJ databases">
        <authorList>
            <person name="Christensen H."/>
        </authorList>
    </citation>
    <scope>NUCLEOTIDE SEQUENCE [LARGE SCALE GENOMIC DNA]</scope>
    <source>
        <strain evidence="2">268A</strain>
    </source>
</reference>
<evidence type="ECO:0000313" key="2">
    <source>
        <dbReference type="Proteomes" id="UP000234579"/>
    </source>
</evidence>
<name>A0A2I2AB13_9LACO</name>
<accession>A0A2I2AB13</accession>
<organism evidence="1 2">
    <name type="scientific">Ligilactobacillus agilis</name>
    <dbReference type="NCBI Taxonomy" id="1601"/>
    <lineage>
        <taxon>Bacteria</taxon>
        <taxon>Bacillati</taxon>
        <taxon>Bacillota</taxon>
        <taxon>Bacilli</taxon>
        <taxon>Lactobacillales</taxon>
        <taxon>Lactobacillaceae</taxon>
        <taxon>Ligilactobacillus</taxon>
    </lineage>
</organism>
<sequence>MTKLYALYYPEFAKYVIDLTESKLSGDVTLTFGNLSEALCIQETDLEECLYVFRTNYDKRVVDQLQPTLLSEEILGQEENNKKTNYPQVRYTDALIEEVRLLPTGAIVLATRAIDCFQDSIDIYYHDGTYTDDGYTKYNLSGYEDRWAKIDKIVSYYCCELKDDELTITPKSKLEKGRALTMLVQCITAVESFCLDRGKK</sequence>
<evidence type="ECO:0008006" key="3">
    <source>
        <dbReference type="Google" id="ProtNLM"/>
    </source>
</evidence>
<dbReference type="RefSeq" id="WP_101811844.1">
    <property type="nucleotide sequence ID" value="NZ_PKGI01000028.1"/>
</dbReference>
<evidence type="ECO:0000313" key="1">
    <source>
        <dbReference type="EMBL" id="PLA76555.1"/>
    </source>
</evidence>
<dbReference type="Proteomes" id="UP000234579">
    <property type="component" value="Unassembled WGS sequence"/>
</dbReference>
<proteinExistence type="predicted"/>
<comment type="caution">
    <text evidence="1">The sequence shown here is derived from an EMBL/GenBank/DDBJ whole genome shotgun (WGS) entry which is preliminary data.</text>
</comment>
<dbReference type="AlphaFoldDB" id="A0A2I2AB13"/>
<gene>
    <name evidence="1" type="ORF">CYR79_05880</name>
</gene>
<dbReference type="EMBL" id="PKGI01000028">
    <property type="protein sequence ID" value="PLA76555.1"/>
    <property type="molecule type" value="Genomic_DNA"/>
</dbReference>
<protein>
    <recommendedName>
        <fullName evidence="3">DUF1828 domain-containing protein</fullName>
    </recommendedName>
</protein>